<evidence type="ECO:0000313" key="4">
    <source>
        <dbReference type="EMBL" id="THC92201.1"/>
    </source>
</evidence>
<gene>
    <name evidence="4" type="ORF">EYZ11_008328</name>
</gene>
<comment type="caution">
    <text evidence="4">The sequence shown here is derived from an EMBL/GenBank/DDBJ whole genome shotgun (WGS) entry which is preliminary data.</text>
</comment>
<dbReference type="STRING" id="1220188.A0A4S3JG88"/>
<name>A0A4S3JG88_9EURO</name>
<evidence type="ECO:0000256" key="1">
    <source>
        <dbReference type="ARBA" id="ARBA00022630"/>
    </source>
</evidence>
<dbReference type="InterPro" id="IPR051104">
    <property type="entry name" value="FAD_monoxygenase"/>
</dbReference>
<evidence type="ECO:0000256" key="3">
    <source>
        <dbReference type="ARBA" id="ARBA00023002"/>
    </source>
</evidence>
<dbReference type="GO" id="GO:0044550">
    <property type="term" value="P:secondary metabolite biosynthetic process"/>
    <property type="evidence" value="ECO:0007669"/>
    <property type="project" value="TreeGrafter"/>
</dbReference>
<dbReference type="PANTHER" id="PTHR46720:SF3">
    <property type="entry name" value="FAD-BINDING DOMAIN-CONTAINING PROTEIN-RELATED"/>
    <property type="match status" value="1"/>
</dbReference>
<reference evidence="4 5" key="1">
    <citation type="submission" date="2019-03" db="EMBL/GenBank/DDBJ databases">
        <title>The genome sequence of a newly discovered highly antifungal drug resistant Aspergillus species, Aspergillus tanneri NIH 1004.</title>
        <authorList>
            <person name="Mounaud S."/>
            <person name="Singh I."/>
            <person name="Joardar V."/>
            <person name="Pakala S."/>
            <person name="Pakala S."/>
            <person name="Venepally P."/>
            <person name="Hoover J."/>
            <person name="Nierman W."/>
            <person name="Chung J."/>
            <person name="Losada L."/>
        </authorList>
    </citation>
    <scope>NUCLEOTIDE SEQUENCE [LARGE SCALE GENOMIC DNA]</scope>
    <source>
        <strain evidence="4 5">NIH1004</strain>
    </source>
</reference>
<organism evidence="4 5">
    <name type="scientific">Aspergillus tanneri</name>
    <dbReference type="NCBI Taxonomy" id="1220188"/>
    <lineage>
        <taxon>Eukaryota</taxon>
        <taxon>Fungi</taxon>
        <taxon>Dikarya</taxon>
        <taxon>Ascomycota</taxon>
        <taxon>Pezizomycotina</taxon>
        <taxon>Eurotiomycetes</taxon>
        <taxon>Eurotiomycetidae</taxon>
        <taxon>Eurotiales</taxon>
        <taxon>Aspergillaceae</taxon>
        <taxon>Aspergillus</taxon>
        <taxon>Aspergillus subgen. Circumdati</taxon>
    </lineage>
</organism>
<dbReference type="GO" id="GO:0016491">
    <property type="term" value="F:oxidoreductase activity"/>
    <property type="evidence" value="ECO:0007669"/>
    <property type="project" value="UniProtKB-KW"/>
</dbReference>
<dbReference type="SUPFAM" id="SSF51905">
    <property type="entry name" value="FAD/NAD(P)-binding domain"/>
    <property type="match status" value="1"/>
</dbReference>
<dbReference type="EMBL" id="SOSA01000352">
    <property type="protein sequence ID" value="THC92201.1"/>
    <property type="molecule type" value="Genomic_DNA"/>
</dbReference>
<sequence length="103" mass="11377">MMGDATHATSPFQGAGAGQAIGDALVFVKRLRSQKVVATSRGALKLFCFNDGYVKGDRQRWKKTWDGRMDWLRGVDLLKQDEEALNAYGNSIKRQPSASKGML</sequence>
<keyword evidence="5" id="KW-1185">Reference proteome</keyword>
<dbReference type="InterPro" id="IPR036188">
    <property type="entry name" value="FAD/NAD-bd_sf"/>
</dbReference>
<dbReference type="Proteomes" id="UP000308092">
    <property type="component" value="Unassembled WGS sequence"/>
</dbReference>
<dbReference type="VEuPathDB" id="FungiDB:EYZ11_008328"/>
<accession>A0A4S3JG88</accession>
<evidence type="ECO:0000313" key="5">
    <source>
        <dbReference type="Proteomes" id="UP000308092"/>
    </source>
</evidence>
<proteinExistence type="predicted"/>
<keyword evidence="2" id="KW-0274">FAD</keyword>
<keyword evidence="3" id="KW-0560">Oxidoreductase</keyword>
<keyword evidence="1" id="KW-0285">Flavoprotein</keyword>
<dbReference type="Gene3D" id="3.50.50.60">
    <property type="entry name" value="FAD/NAD(P)-binding domain"/>
    <property type="match status" value="1"/>
</dbReference>
<evidence type="ECO:0000256" key="2">
    <source>
        <dbReference type="ARBA" id="ARBA00022827"/>
    </source>
</evidence>
<dbReference type="AlphaFoldDB" id="A0A4S3JG88"/>
<dbReference type="PANTHER" id="PTHR46720">
    <property type="entry name" value="HYDROXYLASE, PUTATIVE (AFU_ORTHOLOGUE AFUA_3G01460)-RELATED"/>
    <property type="match status" value="1"/>
</dbReference>
<protein>
    <recommendedName>
        <fullName evidence="6">FAD-binding domain-containing protein</fullName>
    </recommendedName>
</protein>
<evidence type="ECO:0008006" key="6">
    <source>
        <dbReference type="Google" id="ProtNLM"/>
    </source>
</evidence>